<dbReference type="AlphaFoldDB" id="A0A0V1KTW5"/>
<dbReference type="EMBL" id="JYDW01000249">
    <property type="protein sequence ID" value="KRZ50797.1"/>
    <property type="molecule type" value="Genomic_DNA"/>
</dbReference>
<reference evidence="1 2" key="1">
    <citation type="submission" date="2015-05" db="EMBL/GenBank/DDBJ databases">
        <title>Evolution of Trichinella species and genotypes.</title>
        <authorList>
            <person name="Korhonen P.K."/>
            <person name="Edoardo P."/>
            <person name="Giuseppe L.R."/>
            <person name="Gasser R.B."/>
        </authorList>
    </citation>
    <scope>NUCLEOTIDE SEQUENCE [LARGE SCALE GENOMIC DNA]</scope>
    <source>
        <strain evidence="1">ISS10</strain>
    </source>
</reference>
<dbReference type="Proteomes" id="UP000054721">
    <property type="component" value="Unassembled WGS sequence"/>
</dbReference>
<accession>A0A0V1KTW5</accession>
<comment type="caution">
    <text evidence="1">The sequence shown here is derived from an EMBL/GenBank/DDBJ whole genome shotgun (WGS) entry which is preliminary data.</text>
</comment>
<name>A0A0V1KTW5_9BILA</name>
<sequence>MNSGKRGRSVVVVVAGINSISMCPAVTVPGFPCVTLLTWKLTCAYAYAYAYAPPPPFLLLHPATATSSRKLGQFSHSQLVPLVIVFLVDRMNVRGPGLVPGTPPFSRAADRHHMTSSRPSICCPLTGPFLPLSPLGTQTEQTFNYNNSHS</sequence>
<proteinExistence type="predicted"/>
<organism evidence="1 2">
    <name type="scientific">Trichinella nativa</name>
    <dbReference type="NCBI Taxonomy" id="6335"/>
    <lineage>
        <taxon>Eukaryota</taxon>
        <taxon>Metazoa</taxon>
        <taxon>Ecdysozoa</taxon>
        <taxon>Nematoda</taxon>
        <taxon>Enoplea</taxon>
        <taxon>Dorylaimia</taxon>
        <taxon>Trichinellida</taxon>
        <taxon>Trichinellidae</taxon>
        <taxon>Trichinella</taxon>
    </lineage>
</organism>
<evidence type="ECO:0000313" key="1">
    <source>
        <dbReference type="EMBL" id="KRZ50797.1"/>
    </source>
</evidence>
<protein>
    <submittedName>
        <fullName evidence="1">Uncharacterized protein</fullName>
    </submittedName>
</protein>
<evidence type="ECO:0000313" key="2">
    <source>
        <dbReference type="Proteomes" id="UP000054721"/>
    </source>
</evidence>
<gene>
    <name evidence="1" type="ORF">T02_2808</name>
</gene>
<keyword evidence="2" id="KW-1185">Reference proteome</keyword>